<accession>A0ABS4Y055</accession>
<sequence length="389" mass="42346">MTGMVGGVRAPAAGGTLAVEERVPDDIRVEIPPRYCPLPCAVHPDADGLNARAAAWVNGYGLCRDGVQRARMTGNDCGGFYGRILPRAPAGRLQIAVDWCVLMFAFDDLHCDEGPASMRADDFADFATRLLRVLGAPGAPGAPGTAPDGTVDPFLAAAGDLAVRCRAQGTPVQVRRMVEGHRGWFRGVLWEFGCRLRGRTPWLDDYARMRQHTAAGSATFSWAEVVDGEEIPEREMASPAVRALRELAFTTAAFDDDLFSYGKERWLAARSEHSNGCRLNLVDVLIEERSLSLAEAMEEAVALNNRLTARFVRLRDQVSPGASEPLRRHLEHLSALIRGNLEWGLRAGRYTDPDGRHPGAVVTTGSLTETAPPAGPPGIPSVSWWWDRL</sequence>
<organism evidence="1 2">
    <name type="scientific">Streptomyces syringium</name>
    <dbReference type="NCBI Taxonomy" id="76729"/>
    <lineage>
        <taxon>Bacteria</taxon>
        <taxon>Bacillati</taxon>
        <taxon>Actinomycetota</taxon>
        <taxon>Actinomycetes</taxon>
        <taxon>Kitasatosporales</taxon>
        <taxon>Streptomycetaceae</taxon>
        <taxon>Streptomyces</taxon>
    </lineage>
</organism>
<dbReference type="Gene3D" id="1.10.600.10">
    <property type="entry name" value="Farnesyl Diphosphate Synthase"/>
    <property type="match status" value="1"/>
</dbReference>
<evidence type="ECO:0000313" key="2">
    <source>
        <dbReference type="Proteomes" id="UP001519291"/>
    </source>
</evidence>
<comment type="caution">
    <text evidence="1">The sequence shown here is derived from an EMBL/GenBank/DDBJ whole genome shotgun (WGS) entry which is preliminary data.</text>
</comment>
<evidence type="ECO:0008006" key="3">
    <source>
        <dbReference type="Google" id="ProtNLM"/>
    </source>
</evidence>
<keyword evidence="2" id="KW-1185">Reference proteome</keyword>
<evidence type="ECO:0000313" key="1">
    <source>
        <dbReference type="EMBL" id="MBP2402166.1"/>
    </source>
</evidence>
<dbReference type="InterPro" id="IPR008949">
    <property type="entry name" value="Isoprenoid_synthase_dom_sf"/>
</dbReference>
<gene>
    <name evidence="1" type="ORF">JO379_001635</name>
</gene>
<dbReference type="Proteomes" id="UP001519291">
    <property type="component" value="Unassembled WGS sequence"/>
</dbReference>
<dbReference type="SUPFAM" id="SSF48576">
    <property type="entry name" value="Terpenoid synthases"/>
    <property type="match status" value="1"/>
</dbReference>
<dbReference type="EMBL" id="JAGIOH010000001">
    <property type="protein sequence ID" value="MBP2402166.1"/>
    <property type="molecule type" value="Genomic_DNA"/>
</dbReference>
<proteinExistence type="predicted"/>
<dbReference type="Pfam" id="PF19086">
    <property type="entry name" value="Terpene_syn_C_2"/>
    <property type="match status" value="1"/>
</dbReference>
<reference evidence="1 2" key="1">
    <citation type="submission" date="2021-03" db="EMBL/GenBank/DDBJ databases">
        <title>Sequencing the genomes of 1000 actinobacteria strains.</title>
        <authorList>
            <person name="Klenk H.-P."/>
        </authorList>
    </citation>
    <scope>NUCLEOTIDE SEQUENCE [LARGE SCALE GENOMIC DNA]</scope>
    <source>
        <strain evidence="1 2">DSM 41480</strain>
    </source>
</reference>
<name>A0ABS4Y055_9ACTN</name>
<protein>
    <recommendedName>
        <fullName evidence="3">Terpene synthase</fullName>
    </recommendedName>
</protein>